<accession>A0AAV7QJG6</accession>
<dbReference type="EMBL" id="JANPWB010000010">
    <property type="protein sequence ID" value="KAJ1139204.1"/>
    <property type="molecule type" value="Genomic_DNA"/>
</dbReference>
<dbReference type="AlphaFoldDB" id="A0AAV7QJG6"/>
<organism evidence="1 2">
    <name type="scientific">Pleurodeles waltl</name>
    <name type="common">Iberian ribbed newt</name>
    <dbReference type="NCBI Taxonomy" id="8319"/>
    <lineage>
        <taxon>Eukaryota</taxon>
        <taxon>Metazoa</taxon>
        <taxon>Chordata</taxon>
        <taxon>Craniata</taxon>
        <taxon>Vertebrata</taxon>
        <taxon>Euteleostomi</taxon>
        <taxon>Amphibia</taxon>
        <taxon>Batrachia</taxon>
        <taxon>Caudata</taxon>
        <taxon>Salamandroidea</taxon>
        <taxon>Salamandridae</taxon>
        <taxon>Pleurodelinae</taxon>
        <taxon>Pleurodeles</taxon>
    </lineage>
</organism>
<comment type="caution">
    <text evidence="1">The sequence shown here is derived from an EMBL/GenBank/DDBJ whole genome shotgun (WGS) entry which is preliminary data.</text>
</comment>
<sequence length="113" mass="12047">MERAGRVGRVTLRRPWERRETGSAPGGGCAAQKVWDPRTGADRNVHLRPEAGPITCRGRGEHSPVLLHLRPTLGGGLPLSILMKVAAKLLGVPRGVPSEALRSFSLKGTAKSP</sequence>
<evidence type="ECO:0000313" key="1">
    <source>
        <dbReference type="EMBL" id="KAJ1139204.1"/>
    </source>
</evidence>
<protein>
    <submittedName>
        <fullName evidence="1">Uncharacterized protein</fullName>
    </submittedName>
</protein>
<dbReference type="Proteomes" id="UP001066276">
    <property type="component" value="Chromosome 6"/>
</dbReference>
<evidence type="ECO:0000313" key="2">
    <source>
        <dbReference type="Proteomes" id="UP001066276"/>
    </source>
</evidence>
<gene>
    <name evidence="1" type="ORF">NDU88_005579</name>
</gene>
<keyword evidence="2" id="KW-1185">Reference proteome</keyword>
<name>A0AAV7QJG6_PLEWA</name>
<reference evidence="1" key="1">
    <citation type="journal article" date="2022" name="bioRxiv">
        <title>Sequencing and chromosome-scale assembly of the giantPleurodeles waltlgenome.</title>
        <authorList>
            <person name="Brown T."/>
            <person name="Elewa A."/>
            <person name="Iarovenko S."/>
            <person name="Subramanian E."/>
            <person name="Araus A.J."/>
            <person name="Petzold A."/>
            <person name="Susuki M."/>
            <person name="Suzuki K.-i.T."/>
            <person name="Hayashi T."/>
            <person name="Toyoda A."/>
            <person name="Oliveira C."/>
            <person name="Osipova E."/>
            <person name="Leigh N.D."/>
            <person name="Simon A."/>
            <person name="Yun M.H."/>
        </authorList>
    </citation>
    <scope>NUCLEOTIDE SEQUENCE</scope>
    <source>
        <strain evidence="1">20211129_DDA</strain>
        <tissue evidence="1">Liver</tissue>
    </source>
</reference>
<proteinExistence type="predicted"/>